<dbReference type="SMART" id="SM00215">
    <property type="entry name" value="VWC_out"/>
    <property type="match status" value="1"/>
</dbReference>
<dbReference type="GO" id="GO:0008191">
    <property type="term" value="F:metalloendopeptidase inhibitor activity"/>
    <property type="evidence" value="ECO:0007669"/>
    <property type="project" value="InterPro"/>
</dbReference>
<dbReference type="PANTHER" id="PTHR13487:SF3">
    <property type="entry name" value="REVERSION-INDUCING CYSTEINE-RICH PROTEIN WITH KAZAL MOTIFS"/>
    <property type="match status" value="1"/>
</dbReference>
<dbReference type="AlphaFoldDB" id="A0AAN0JKP2"/>
<evidence type="ECO:0000256" key="1">
    <source>
        <dbReference type="SAM" id="MobiDB-lite"/>
    </source>
</evidence>
<dbReference type="PANTHER" id="PTHR13487">
    <property type="entry name" value="SERINE PROTEASE INHIBITOR"/>
    <property type="match status" value="1"/>
</dbReference>
<organism evidence="5 6">
    <name type="scientific">Amphimedon queenslandica</name>
    <name type="common">Sponge</name>
    <dbReference type="NCBI Taxonomy" id="400682"/>
    <lineage>
        <taxon>Eukaryota</taxon>
        <taxon>Metazoa</taxon>
        <taxon>Porifera</taxon>
        <taxon>Demospongiae</taxon>
        <taxon>Heteroscleromorpha</taxon>
        <taxon>Haplosclerida</taxon>
        <taxon>Niphatidae</taxon>
        <taxon>Amphimedon</taxon>
    </lineage>
</organism>
<feature type="domain" description="Kazal-like" evidence="4">
    <location>
        <begin position="544"/>
        <end position="595"/>
    </location>
</feature>
<protein>
    <recommendedName>
        <fullName evidence="4">Kazal-like domain-containing protein</fullName>
    </recommendedName>
</protein>
<evidence type="ECO:0000256" key="2">
    <source>
        <dbReference type="SAM" id="Phobius"/>
    </source>
</evidence>
<proteinExistence type="predicted"/>
<feature type="domain" description="Kazal-like" evidence="4">
    <location>
        <begin position="670"/>
        <end position="728"/>
    </location>
</feature>
<dbReference type="Proteomes" id="UP000007879">
    <property type="component" value="Unassembled WGS sequence"/>
</dbReference>
<keyword evidence="2" id="KW-1133">Transmembrane helix</keyword>
<feature type="signal peptide" evidence="3">
    <location>
        <begin position="1"/>
        <end position="36"/>
    </location>
</feature>
<dbReference type="InterPro" id="IPR056979">
    <property type="entry name" value="FZ_RECK"/>
</dbReference>
<gene>
    <name evidence="5" type="primary">109585882</name>
</gene>
<dbReference type="Pfam" id="PF23332">
    <property type="entry name" value="CC4_RECK"/>
    <property type="match status" value="2"/>
</dbReference>
<reference evidence="5" key="2">
    <citation type="submission" date="2024-06" db="UniProtKB">
        <authorList>
            <consortium name="EnsemblMetazoa"/>
        </authorList>
    </citation>
    <scope>IDENTIFICATION</scope>
</reference>
<feature type="chain" id="PRO_5042835735" description="Kazal-like domain-containing protein" evidence="3">
    <location>
        <begin position="37"/>
        <end position="915"/>
    </location>
</feature>
<feature type="transmembrane region" description="Helical" evidence="2">
    <location>
        <begin position="889"/>
        <end position="910"/>
    </location>
</feature>
<dbReference type="InterPro" id="IPR036058">
    <property type="entry name" value="Kazal_dom_sf"/>
</dbReference>
<keyword evidence="3" id="KW-0732">Signal</keyword>
<dbReference type="InterPro" id="IPR039016">
    <property type="entry name" value="RECK"/>
</dbReference>
<evidence type="ECO:0000313" key="5">
    <source>
        <dbReference type="EnsemblMetazoa" id="XP_019857597.1"/>
    </source>
</evidence>
<keyword evidence="6" id="KW-1185">Reference proteome</keyword>
<dbReference type="EnsemblMetazoa" id="XM_020002038.1">
    <property type="protein sequence ID" value="XP_019857597.1"/>
    <property type="gene ID" value="LOC109585882"/>
</dbReference>
<evidence type="ECO:0000313" key="6">
    <source>
        <dbReference type="Proteomes" id="UP000007879"/>
    </source>
</evidence>
<keyword evidence="2" id="KW-0812">Transmembrane</keyword>
<dbReference type="GO" id="GO:0005886">
    <property type="term" value="C:plasma membrane"/>
    <property type="evidence" value="ECO:0007669"/>
    <property type="project" value="TreeGrafter"/>
</dbReference>
<dbReference type="SUPFAM" id="SSF100895">
    <property type="entry name" value="Kazal-type serine protease inhibitors"/>
    <property type="match status" value="1"/>
</dbReference>
<keyword evidence="2" id="KW-0472">Membrane</keyword>
<dbReference type="InterPro" id="IPR056978">
    <property type="entry name" value="CC4_RECK"/>
</dbReference>
<dbReference type="InterPro" id="IPR001007">
    <property type="entry name" value="VWF_dom"/>
</dbReference>
<evidence type="ECO:0000259" key="4">
    <source>
        <dbReference type="PROSITE" id="PS51465"/>
    </source>
</evidence>
<reference evidence="6" key="1">
    <citation type="journal article" date="2010" name="Nature">
        <title>The Amphimedon queenslandica genome and the evolution of animal complexity.</title>
        <authorList>
            <person name="Srivastava M."/>
            <person name="Simakov O."/>
            <person name="Chapman J."/>
            <person name="Fahey B."/>
            <person name="Gauthier M.E."/>
            <person name="Mitros T."/>
            <person name="Richards G.S."/>
            <person name="Conaco C."/>
            <person name="Dacre M."/>
            <person name="Hellsten U."/>
            <person name="Larroux C."/>
            <person name="Putnam N.H."/>
            <person name="Stanke M."/>
            <person name="Adamska M."/>
            <person name="Darling A."/>
            <person name="Degnan S.M."/>
            <person name="Oakley T.H."/>
            <person name="Plachetzki D.C."/>
            <person name="Zhai Y."/>
            <person name="Adamski M."/>
            <person name="Calcino A."/>
            <person name="Cummins S.F."/>
            <person name="Goodstein D.M."/>
            <person name="Harris C."/>
            <person name="Jackson D.J."/>
            <person name="Leys S.P."/>
            <person name="Shu S."/>
            <person name="Woodcroft B.J."/>
            <person name="Vervoort M."/>
            <person name="Kosik K.S."/>
            <person name="Manning G."/>
            <person name="Degnan B.M."/>
            <person name="Rokhsar D.S."/>
        </authorList>
    </citation>
    <scope>NUCLEOTIDE SEQUENCE [LARGE SCALE GENOMIC DNA]</scope>
</reference>
<dbReference type="InterPro" id="IPR002350">
    <property type="entry name" value="Kazal_dom"/>
</dbReference>
<sequence>MFHKIRSRRQTFRLKMMNKLSLSFSFVLLTFFAAQCESTASQKQLLRSCCNEHVPGNWTQCLSTCLQFGSSCPPNVENKTEYLSSYCPTVPSTLQDCFDNVTTSMLECCNRSENQGCRQVCREQVTIGIFDDASIQIVIAACGSPYDLQGGPTDPMWDCFILYNEGQTEPNSGGNSSCPNTPTPATGPTVAPTALPPTFNYADWPRLQCCSMANDSSCLDACHYEYTGSRTTQSWEKLNLDCVFRATEGRLVSCLQDVSTRCRSGCSGLQFCSNFNNKPLTSFRKCDAEADTNAKAEYDNWVSQGVIRHPLVTINTRPLTTCFPERWKVLACAFQMMPCQPKTDTSLICKSDCLHLMRECKSNLLQSEEEICEILSPSYLQEGCIRIDDFLNDSYYKEDASFLTTPCSSSPCTTGKCIVNQACSTNEASCLPYHCVEEAQVGHSPKMSLEKVNLVQASLLPGNREESCHGYVNCTLDSNGECVFGGKLSNVSGRYCIEEASCSYKGKNYSHHDIFSDDCNICQCISSYINCTHHDCPVPQGSASIASKTCSPPYCSCPSLYQPICSSNGLTLPNLFHLNCHGYTDGGAIGQSCYQNNPCSSSASLCPSGSKCIPARHTCMSANGSALQDCPQYYCVSSNNCDQYQGSVICDQSGSEHESMCDFTNTNEKVDYYGHCKIQCSINRRRPVCSVNGDTYPSVCHARGMGVAIDYYSECNDVPRIETGKCEKVKCPDMPFMNTTEQCTGPTPPGACCQQCGSLINILVNKVQLSRSSQAMNVDSIDSTRIINRLKAFVDILQCQLYGHQAVDGSIVVLLLPSNMTSWLNIEACNAVSTRLSTLINRRSPLIAMDPYLSFLTAARSSPAGKVERPLSTQEPSTGSAGISGSSSLAPVSGLFLLSIIIVNLFWAGLSLDLR</sequence>
<feature type="region of interest" description="Disordered" evidence="1">
    <location>
        <begin position="866"/>
        <end position="885"/>
    </location>
</feature>
<evidence type="ECO:0000256" key="3">
    <source>
        <dbReference type="SAM" id="SignalP"/>
    </source>
</evidence>
<accession>A0AAN0JKP2</accession>
<dbReference type="Pfam" id="PF23298">
    <property type="entry name" value="FZ_RECK"/>
    <property type="match status" value="1"/>
</dbReference>
<dbReference type="GO" id="GO:0030198">
    <property type="term" value="P:extracellular matrix organization"/>
    <property type="evidence" value="ECO:0007669"/>
    <property type="project" value="TreeGrafter"/>
</dbReference>
<dbReference type="PROSITE" id="PS51465">
    <property type="entry name" value="KAZAL_2"/>
    <property type="match status" value="2"/>
</dbReference>
<name>A0AAN0JKP2_AMPQE</name>